<keyword evidence="1" id="KW-0732">Signal</keyword>
<feature type="chain" id="PRO_5013267417" description="Lipoprotein" evidence="1">
    <location>
        <begin position="22"/>
        <end position="131"/>
    </location>
</feature>
<evidence type="ECO:0000313" key="3">
    <source>
        <dbReference type="Proteomes" id="UP000183859"/>
    </source>
</evidence>
<dbReference type="Proteomes" id="UP000183859">
    <property type="component" value="Chromosome"/>
</dbReference>
<dbReference type="KEGG" id="php:PhaeoP97_00023"/>
<reference evidence="3" key="1">
    <citation type="submission" date="2016-07" db="EMBL/GenBank/DDBJ databases">
        <title>Phaeobacter portensis sp. nov., a tropodithietic acid producing bacterium isolated from a German harbor.</title>
        <authorList>
            <person name="Freese H.M."/>
            <person name="Bunk B."/>
            <person name="Breider S."/>
            <person name="Brinkhoff T."/>
        </authorList>
    </citation>
    <scope>NUCLEOTIDE SEQUENCE [LARGE SCALE GENOMIC DNA]</scope>
    <source>
        <strain evidence="3">P97</strain>
    </source>
</reference>
<evidence type="ECO:0000313" key="2">
    <source>
        <dbReference type="EMBL" id="APG45481.1"/>
    </source>
</evidence>
<sequence length="131" mass="14031" precursor="true">MTLLKRLAAVLVLLVSLPAFAHAACTATNNTEYSAAIAHGHAYTKHSAEFVHGKVIDGLAFPDPTIANADEFATFLLGIMNAPTESKALANSRYAYWHTPTGTVIITNDNANDCGTAFRPLTGKTYYDNLS</sequence>
<dbReference type="AlphaFoldDB" id="A0A1L3I032"/>
<proteinExistence type="predicted"/>
<evidence type="ECO:0008006" key="4">
    <source>
        <dbReference type="Google" id="ProtNLM"/>
    </source>
</evidence>
<gene>
    <name evidence="2" type="ORF">PhaeoP97_00023</name>
</gene>
<evidence type="ECO:0000256" key="1">
    <source>
        <dbReference type="SAM" id="SignalP"/>
    </source>
</evidence>
<name>A0A1L3I032_9RHOB</name>
<dbReference type="OrthoDB" id="7867055at2"/>
<protein>
    <recommendedName>
        <fullName evidence="4">Lipoprotein</fullName>
    </recommendedName>
</protein>
<dbReference type="EMBL" id="CP016364">
    <property type="protein sequence ID" value="APG45481.1"/>
    <property type="molecule type" value="Genomic_DNA"/>
</dbReference>
<organism evidence="2 3">
    <name type="scientific">Phaeobacter porticola</name>
    <dbReference type="NCBI Taxonomy" id="1844006"/>
    <lineage>
        <taxon>Bacteria</taxon>
        <taxon>Pseudomonadati</taxon>
        <taxon>Pseudomonadota</taxon>
        <taxon>Alphaproteobacteria</taxon>
        <taxon>Rhodobacterales</taxon>
        <taxon>Roseobacteraceae</taxon>
        <taxon>Phaeobacter</taxon>
    </lineage>
</organism>
<dbReference type="STRING" id="1844006.PhaeoP97_00023"/>
<feature type="signal peptide" evidence="1">
    <location>
        <begin position="1"/>
        <end position="21"/>
    </location>
</feature>
<accession>A0A1L3I032</accession>
<keyword evidence="3" id="KW-1185">Reference proteome</keyword>
<dbReference type="RefSeq" id="WP_072503335.1">
    <property type="nucleotide sequence ID" value="NZ_CP016364.1"/>
</dbReference>